<dbReference type="RefSeq" id="XP_008731348.1">
    <property type="nucleotide sequence ID" value="XM_008733126.1"/>
</dbReference>
<dbReference type="SUPFAM" id="SSF103473">
    <property type="entry name" value="MFS general substrate transporter"/>
    <property type="match status" value="1"/>
</dbReference>
<reference evidence="7 8" key="1">
    <citation type="submission" date="2013-03" db="EMBL/GenBank/DDBJ databases">
        <title>The Genome Sequence of Cladophialophora carrionii CBS 160.54.</title>
        <authorList>
            <consortium name="The Broad Institute Genomics Platform"/>
            <person name="Cuomo C."/>
            <person name="de Hoog S."/>
            <person name="Gorbushina A."/>
            <person name="Walker B."/>
            <person name="Young S.K."/>
            <person name="Zeng Q."/>
            <person name="Gargeya S."/>
            <person name="Fitzgerald M."/>
            <person name="Haas B."/>
            <person name="Abouelleil A."/>
            <person name="Allen A.W."/>
            <person name="Alvarado L."/>
            <person name="Arachchi H.M."/>
            <person name="Berlin A.M."/>
            <person name="Chapman S.B."/>
            <person name="Gainer-Dewar J."/>
            <person name="Goldberg J."/>
            <person name="Griggs A."/>
            <person name="Gujja S."/>
            <person name="Hansen M."/>
            <person name="Howarth C."/>
            <person name="Imamovic A."/>
            <person name="Ireland A."/>
            <person name="Larimer J."/>
            <person name="McCowan C."/>
            <person name="Murphy C."/>
            <person name="Pearson M."/>
            <person name="Poon T.W."/>
            <person name="Priest M."/>
            <person name="Roberts A."/>
            <person name="Saif S."/>
            <person name="Shea T."/>
            <person name="Sisk P."/>
            <person name="Sykes S."/>
            <person name="Wortman J."/>
            <person name="Nusbaum C."/>
            <person name="Birren B."/>
        </authorList>
    </citation>
    <scope>NUCLEOTIDE SEQUENCE [LARGE SCALE GENOMIC DNA]</scope>
    <source>
        <strain evidence="7 8">CBS 160.54</strain>
    </source>
</reference>
<name>V9CZH7_9EURO</name>
<dbReference type="GeneID" id="19987312"/>
<comment type="subcellular location">
    <subcellularLocation>
        <location evidence="1">Membrane</location>
        <topology evidence="1">Multi-pass membrane protein</topology>
    </subcellularLocation>
</comment>
<dbReference type="OrthoDB" id="3357846at2759"/>
<evidence type="ECO:0000256" key="3">
    <source>
        <dbReference type="ARBA" id="ARBA00022989"/>
    </source>
</evidence>
<sequence length="648" mass="71041">MLDIVRDAPVGQFLRWVTKNRILLYPEEKEGFVPPRLFPQDSGAPLERAAPDLEQSGSESEEPEKPVLEPEKDDVQKMEPAEGSSTPPLMTRDDEEPLSLTISRQRSLPWTQNRLSLDQQLGLEKTKSKPISLTKSADGFILVDWYTTADPDNPQNWSQGKKMFVLVQVCLYAFAMYGGSSIYVVSEGGVMARFGVSQAASALGLSMYVVGYGLGPLLFAPLCEIPAIGRSGVYTPTFTLFVILCVPTAVVDNFGGLLVLRFLQGFLCSPCLANGAASIGDMFPLQLLALYLSCWTAACFWGPALGPVLAAYSVAAEGWRWSLWELLWLCAPIFAVYLIAFPETSAPNILRRRAQRLRKLTGRTDLRSQSEIDQEHMKYSAVFWDAIIKPMEIMIKDPAVAYTNIYSALVYGVYYSFFEAFPLVYVAIYGFNLGELGLTFISIGVATVLGLVIYVLYLALYLGPDIAKRGLRAPEHRLVPALFSVCSLPGGLFLFGWTSRHGVHWIVSLIGVVIVVICNFITFQCIFVYLPMSYPQYTASLMASNALFRSLFAAGCVEFSRPMFKNLGVGPGSSLLAGLGIVGVVGMFALWMFGAKLRAKSRFAVVGGIWAENSALTTSQTPEPQSQPPSQPQPEGQGSVGDEQGRLS</sequence>
<dbReference type="GO" id="GO:0005886">
    <property type="term" value="C:plasma membrane"/>
    <property type="evidence" value="ECO:0007669"/>
    <property type="project" value="TreeGrafter"/>
</dbReference>
<proteinExistence type="predicted"/>
<dbReference type="InterPro" id="IPR036259">
    <property type="entry name" value="MFS_trans_sf"/>
</dbReference>
<dbReference type="GO" id="GO:0015244">
    <property type="term" value="F:fluconazole transmembrane transporter activity"/>
    <property type="evidence" value="ECO:0007669"/>
    <property type="project" value="TreeGrafter"/>
</dbReference>
<dbReference type="Proteomes" id="UP000030678">
    <property type="component" value="Unassembled WGS sequence"/>
</dbReference>
<dbReference type="VEuPathDB" id="FungiDB:G647_08819"/>
<feature type="region of interest" description="Disordered" evidence="5">
    <location>
        <begin position="32"/>
        <end position="94"/>
    </location>
</feature>
<evidence type="ECO:0000256" key="5">
    <source>
        <dbReference type="SAM" id="MobiDB-lite"/>
    </source>
</evidence>
<accession>V9CZH7</accession>
<dbReference type="AlphaFoldDB" id="V9CZH7"/>
<dbReference type="InterPro" id="IPR011701">
    <property type="entry name" value="MFS"/>
</dbReference>
<feature type="transmembrane region" description="Helical" evidence="6">
    <location>
        <begin position="503"/>
        <end position="530"/>
    </location>
</feature>
<evidence type="ECO:0000313" key="8">
    <source>
        <dbReference type="Proteomes" id="UP000030678"/>
    </source>
</evidence>
<evidence type="ECO:0000313" key="7">
    <source>
        <dbReference type="EMBL" id="ETI19806.1"/>
    </source>
</evidence>
<feature type="transmembrane region" description="Helical" evidence="6">
    <location>
        <begin position="326"/>
        <end position="350"/>
    </location>
</feature>
<organism evidence="7 8">
    <name type="scientific">Cladophialophora carrionii CBS 160.54</name>
    <dbReference type="NCBI Taxonomy" id="1279043"/>
    <lineage>
        <taxon>Eukaryota</taxon>
        <taxon>Fungi</taxon>
        <taxon>Dikarya</taxon>
        <taxon>Ascomycota</taxon>
        <taxon>Pezizomycotina</taxon>
        <taxon>Eurotiomycetes</taxon>
        <taxon>Chaetothyriomycetidae</taxon>
        <taxon>Chaetothyriales</taxon>
        <taxon>Herpotrichiellaceae</taxon>
        <taxon>Cladophialophora</taxon>
    </lineage>
</organism>
<feature type="transmembrane region" description="Helical" evidence="6">
    <location>
        <begin position="163"/>
        <end position="186"/>
    </location>
</feature>
<evidence type="ECO:0000256" key="2">
    <source>
        <dbReference type="ARBA" id="ARBA00022692"/>
    </source>
</evidence>
<dbReference type="Pfam" id="PF07690">
    <property type="entry name" value="MFS_1"/>
    <property type="match status" value="1"/>
</dbReference>
<evidence type="ECO:0000256" key="4">
    <source>
        <dbReference type="ARBA" id="ARBA00023136"/>
    </source>
</evidence>
<feature type="transmembrane region" description="Helical" evidence="6">
    <location>
        <begin position="289"/>
        <end position="314"/>
    </location>
</feature>
<feature type="transmembrane region" description="Helical" evidence="6">
    <location>
        <begin position="232"/>
        <end position="251"/>
    </location>
</feature>
<feature type="compositionally biased region" description="Basic and acidic residues" evidence="5">
    <location>
        <begin position="63"/>
        <end position="80"/>
    </location>
</feature>
<dbReference type="HOGENOM" id="CLU_008455_11_1_1"/>
<feature type="transmembrane region" description="Helical" evidence="6">
    <location>
        <begin position="478"/>
        <end position="497"/>
    </location>
</feature>
<dbReference type="GO" id="GO:1990961">
    <property type="term" value="P:xenobiotic detoxification by transmembrane export across the plasma membrane"/>
    <property type="evidence" value="ECO:0007669"/>
    <property type="project" value="TreeGrafter"/>
</dbReference>
<dbReference type="PANTHER" id="PTHR23502">
    <property type="entry name" value="MAJOR FACILITATOR SUPERFAMILY"/>
    <property type="match status" value="1"/>
</dbReference>
<keyword evidence="2 6" id="KW-0812">Transmembrane</keyword>
<evidence type="ECO:0000256" key="6">
    <source>
        <dbReference type="SAM" id="Phobius"/>
    </source>
</evidence>
<dbReference type="Gene3D" id="1.20.1250.20">
    <property type="entry name" value="MFS general substrate transporter like domains"/>
    <property type="match status" value="1"/>
</dbReference>
<keyword evidence="4 6" id="KW-0472">Membrane</keyword>
<gene>
    <name evidence="7" type="ORF">G647_08819</name>
</gene>
<dbReference type="EMBL" id="KB822709">
    <property type="protein sequence ID" value="ETI19806.1"/>
    <property type="molecule type" value="Genomic_DNA"/>
</dbReference>
<keyword evidence="3 6" id="KW-1133">Transmembrane helix</keyword>
<dbReference type="PANTHER" id="PTHR23502:SF23">
    <property type="entry name" value="FLUCONAZOLE RESISTANCE PROTEIN 1"/>
    <property type="match status" value="1"/>
</dbReference>
<evidence type="ECO:0008006" key="9">
    <source>
        <dbReference type="Google" id="ProtNLM"/>
    </source>
</evidence>
<dbReference type="CDD" id="cd17323">
    <property type="entry name" value="MFS_Tpo1_MDR_like"/>
    <property type="match status" value="1"/>
</dbReference>
<feature type="transmembrane region" description="Helical" evidence="6">
    <location>
        <begin position="437"/>
        <end position="457"/>
    </location>
</feature>
<feature type="transmembrane region" description="Helical" evidence="6">
    <location>
        <begin position="575"/>
        <end position="593"/>
    </location>
</feature>
<protein>
    <recommendedName>
        <fullName evidence="9">Major facilitator superfamily (MFS) profile domain-containing protein</fullName>
    </recommendedName>
</protein>
<feature type="transmembrane region" description="Helical" evidence="6">
    <location>
        <begin position="198"/>
        <end position="220"/>
    </location>
</feature>
<feature type="region of interest" description="Disordered" evidence="5">
    <location>
        <begin position="617"/>
        <end position="648"/>
    </location>
</feature>
<evidence type="ECO:0000256" key="1">
    <source>
        <dbReference type="ARBA" id="ARBA00004141"/>
    </source>
</evidence>